<accession>A0A1H3TPS8</accession>
<proteinExistence type="predicted"/>
<organism evidence="2 3">
    <name type="scientific">Asanoa ishikariensis</name>
    <dbReference type="NCBI Taxonomy" id="137265"/>
    <lineage>
        <taxon>Bacteria</taxon>
        <taxon>Bacillati</taxon>
        <taxon>Actinomycetota</taxon>
        <taxon>Actinomycetes</taxon>
        <taxon>Micromonosporales</taxon>
        <taxon>Micromonosporaceae</taxon>
        <taxon>Asanoa</taxon>
    </lineage>
</organism>
<dbReference type="Proteomes" id="UP000199632">
    <property type="component" value="Unassembled WGS sequence"/>
</dbReference>
<dbReference type="STRING" id="137265.SAMN05421684_6087"/>
<dbReference type="AlphaFoldDB" id="A0A1H3TPS8"/>
<protein>
    <submittedName>
        <fullName evidence="2">Uncharacterized protein</fullName>
    </submittedName>
</protein>
<evidence type="ECO:0000313" key="2">
    <source>
        <dbReference type="EMBL" id="SDZ51645.1"/>
    </source>
</evidence>
<reference evidence="3" key="1">
    <citation type="submission" date="2016-10" db="EMBL/GenBank/DDBJ databases">
        <authorList>
            <person name="Varghese N."/>
            <person name="Submissions S."/>
        </authorList>
    </citation>
    <scope>NUCLEOTIDE SEQUENCE [LARGE SCALE GENOMIC DNA]</scope>
    <source>
        <strain evidence="3">DSM 44718</strain>
    </source>
</reference>
<evidence type="ECO:0000256" key="1">
    <source>
        <dbReference type="SAM" id="MobiDB-lite"/>
    </source>
</evidence>
<sequence length="66" mass="7445">MTNFRSVLHRVTHRVPAVPAHVERPAGHQGAAVHGRNAPHHSPARPPRFLPKWQRRIAAFFGQELS</sequence>
<name>A0A1H3TPS8_9ACTN</name>
<keyword evidence="3" id="KW-1185">Reference proteome</keyword>
<gene>
    <name evidence="2" type="ORF">SAMN05421684_6087</name>
</gene>
<feature type="region of interest" description="Disordered" evidence="1">
    <location>
        <begin position="22"/>
        <end position="49"/>
    </location>
</feature>
<evidence type="ECO:0000313" key="3">
    <source>
        <dbReference type="Proteomes" id="UP000199632"/>
    </source>
</evidence>
<dbReference type="EMBL" id="FNQB01000003">
    <property type="protein sequence ID" value="SDZ51645.1"/>
    <property type="molecule type" value="Genomic_DNA"/>
</dbReference>